<dbReference type="CDD" id="cd00082">
    <property type="entry name" value="HisKA"/>
    <property type="match status" value="1"/>
</dbReference>
<keyword evidence="5 8" id="KW-0418">Kinase</keyword>
<dbReference type="PANTHER" id="PTHR43711">
    <property type="entry name" value="TWO-COMPONENT HISTIDINE KINASE"/>
    <property type="match status" value="1"/>
</dbReference>
<evidence type="ECO:0000313" key="8">
    <source>
        <dbReference type="EMBL" id="AKF04449.1"/>
    </source>
</evidence>
<proteinExistence type="predicted"/>
<evidence type="ECO:0000256" key="1">
    <source>
        <dbReference type="ARBA" id="ARBA00000085"/>
    </source>
</evidence>
<organism evidence="8 9">
    <name type="scientific">Sandaracinus amylolyticus</name>
    <dbReference type="NCBI Taxonomy" id="927083"/>
    <lineage>
        <taxon>Bacteria</taxon>
        <taxon>Pseudomonadati</taxon>
        <taxon>Myxococcota</taxon>
        <taxon>Polyangia</taxon>
        <taxon>Polyangiales</taxon>
        <taxon>Sandaracinaceae</taxon>
        <taxon>Sandaracinus</taxon>
    </lineage>
</organism>
<keyword evidence="4" id="KW-0808">Transferase</keyword>
<dbReference type="Proteomes" id="UP000034883">
    <property type="component" value="Chromosome"/>
</dbReference>
<dbReference type="SMART" id="SM00065">
    <property type="entry name" value="GAF"/>
    <property type="match status" value="1"/>
</dbReference>
<evidence type="ECO:0000256" key="5">
    <source>
        <dbReference type="ARBA" id="ARBA00022777"/>
    </source>
</evidence>
<evidence type="ECO:0000256" key="4">
    <source>
        <dbReference type="ARBA" id="ARBA00022679"/>
    </source>
</evidence>
<dbReference type="SUPFAM" id="SSF47384">
    <property type="entry name" value="Homodimeric domain of signal transducing histidine kinase"/>
    <property type="match status" value="1"/>
</dbReference>
<dbReference type="Gene3D" id="3.30.450.40">
    <property type="match status" value="1"/>
</dbReference>
<dbReference type="InterPro" id="IPR005467">
    <property type="entry name" value="His_kinase_dom"/>
</dbReference>
<dbReference type="InterPro" id="IPR029016">
    <property type="entry name" value="GAF-like_dom_sf"/>
</dbReference>
<dbReference type="EC" id="2.7.13.3" evidence="2"/>
<dbReference type="SMART" id="SM00388">
    <property type="entry name" value="HisKA"/>
    <property type="match status" value="1"/>
</dbReference>
<comment type="catalytic activity">
    <reaction evidence="1">
        <text>ATP + protein L-histidine = ADP + protein N-phospho-L-histidine.</text>
        <dbReference type="EC" id="2.7.13.3"/>
    </reaction>
</comment>
<dbReference type="Gene3D" id="1.10.287.130">
    <property type="match status" value="1"/>
</dbReference>
<dbReference type="PROSITE" id="PS50109">
    <property type="entry name" value="HIS_KIN"/>
    <property type="match status" value="1"/>
</dbReference>
<dbReference type="KEGG" id="samy:DB32_001598"/>
<protein>
    <recommendedName>
        <fullName evidence="2">histidine kinase</fullName>
        <ecNumber evidence="2">2.7.13.3</ecNumber>
    </recommendedName>
</protein>
<dbReference type="Pfam" id="PF13185">
    <property type="entry name" value="GAF_2"/>
    <property type="match status" value="1"/>
</dbReference>
<dbReference type="InterPro" id="IPR003594">
    <property type="entry name" value="HATPase_dom"/>
</dbReference>
<dbReference type="EMBL" id="CP011125">
    <property type="protein sequence ID" value="AKF04449.1"/>
    <property type="molecule type" value="Genomic_DNA"/>
</dbReference>
<dbReference type="InterPro" id="IPR003018">
    <property type="entry name" value="GAF"/>
</dbReference>
<dbReference type="Gene3D" id="3.30.565.10">
    <property type="entry name" value="Histidine kinase-like ATPase, C-terminal domain"/>
    <property type="match status" value="1"/>
</dbReference>
<evidence type="ECO:0000256" key="3">
    <source>
        <dbReference type="ARBA" id="ARBA00022553"/>
    </source>
</evidence>
<dbReference type="Pfam" id="PF00512">
    <property type="entry name" value="HisKA"/>
    <property type="match status" value="1"/>
</dbReference>
<evidence type="ECO:0000259" key="7">
    <source>
        <dbReference type="PROSITE" id="PS50109"/>
    </source>
</evidence>
<gene>
    <name evidence="8" type="ORF">DB32_001598</name>
</gene>
<dbReference type="CDD" id="cd00075">
    <property type="entry name" value="HATPase"/>
    <property type="match status" value="1"/>
</dbReference>
<dbReference type="Pfam" id="PF02518">
    <property type="entry name" value="HATPase_c"/>
    <property type="match status" value="1"/>
</dbReference>
<feature type="domain" description="Histidine kinase" evidence="7">
    <location>
        <begin position="259"/>
        <end position="467"/>
    </location>
</feature>
<dbReference type="GO" id="GO:0000155">
    <property type="term" value="F:phosphorelay sensor kinase activity"/>
    <property type="evidence" value="ECO:0007669"/>
    <property type="project" value="InterPro"/>
</dbReference>
<dbReference type="STRING" id="927083.DB32_001598"/>
<dbReference type="InterPro" id="IPR036890">
    <property type="entry name" value="HATPase_C_sf"/>
</dbReference>
<dbReference type="PRINTS" id="PR00344">
    <property type="entry name" value="BCTRLSENSOR"/>
</dbReference>
<dbReference type="SUPFAM" id="SSF55781">
    <property type="entry name" value="GAF domain-like"/>
    <property type="match status" value="1"/>
</dbReference>
<dbReference type="InterPro" id="IPR003661">
    <property type="entry name" value="HisK_dim/P_dom"/>
</dbReference>
<sequence length="480" mass="51985">MGARMRGGHELSDILQELTAISRAVSDAWSDLEPARRPPRSELDRALAGLQRCVVWVIGTFTKHMRDDEQRGKRAIHRLEAEQRDAIERGLASDVLAARMLAVVLDVMECDAGALLLYDASSAQLVEVAASGLPRDAIEREVVDVGSQTFPATVARSDAPVTEVGDVATTELDVSPALRASGIRAMLGVRMPARTKLFGVLYVAMRRPHVFGSREVRRLELLGERVLVHLEIAYLNAALRASLDEVLAERKAREQFVSFLVHDLRTPLSNAKVSAQLLARLPDGDPRRADLTSRIVRGVDRADAMLRDLLDVSRIRAGGTLPLSRAPADLFDVVHAVVAELPTGSARRIALDVDHARGTWDAHELERALGNVVSNALKYGDETAPITIRAKGDAEVARLSVHNAGSPLEPAQLERIFEPFVQQSEGRGWGLGLALVRACAEAHGGRALVQSDAEHGTVFTIELPTTAPTAPDDRGAQPTA</sequence>
<evidence type="ECO:0000313" key="9">
    <source>
        <dbReference type="Proteomes" id="UP000034883"/>
    </source>
</evidence>
<reference evidence="8 9" key="1">
    <citation type="submission" date="2015-03" db="EMBL/GenBank/DDBJ databases">
        <title>Genome assembly of Sandaracinus amylolyticus DSM 53668.</title>
        <authorList>
            <person name="Sharma G."/>
            <person name="Subramanian S."/>
        </authorList>
    </citation>
    <scope>NUCLEOTIDE SEQUENCE [LARGE SCALE GENOMIC DNA]</scope>
    <source>
        <strain evidence="8 9">DSM 53668</strain>
    </source>
</reference>
<evidence type="ECO:0000256" key="2">
    <source>
        <dbReference type="ARBA" id="ARBA00012438"/>
    </source>
</evidence>
<dbReference type="SMART" id="SM00387">
    <property type="entry name" value="HATPase_c"/>
    <property type="match status" value="1"/>
</dbReference>
<keyword evidence="9" id="KW-1185">Reference proteome</keyword>
<accession>A0A0F6SE24</accession>
<keyword evidence="3" id="KW-0597">Phosphoprotein</keyword>
<dbReference type="InterPro" id="IPR036097">
    <property type="entry name" value="HisK_dim/P_sf"/>
</dbReference>
<dbReference type="InterPro" id="IPR004358">
    <property type="entry name" value="Sig_transdc_His_kin-like_C"/>
</dbReference>
<evidence type="ECO:0000256" key="6">
    <source>
        <dbReference type="ARBA" id="ARBA00023012"/>
    </source>
</evidence>
<dbReference type="InterPro" id="IPR050736">
    <property type="entry name" value="Sensor_HK_Regulatory"/>
</dbReference>
<dbReference type="AlphaFoldDB" id="A0A0F6SE24"/>
<dbReference type="SUPFAM" id="SSF55874">
    <property type="entry name" value="ATPase domain of HSP90 chaperone/DNA topoisomerase II/histidine kinase"/>
    <property type="match status" value="1"/>
</dbReference>
<dbReference type="PANTHER" id="PTHR43711:SF1">
    <property type="entry name" value="HISTIDINE KINASE 1"/>
    <property type="match status" value="1"/>
</dbReference>
<name>A0A0F6SE24_9BACT</name>
<keyword evidence="6" id="KW-0902">Two-component regulatory system</keyword>